<organism evidence="2 3">
    <name type="scientific">Podospora aff. communis PSN243</name>
    <dbReference type="NCBI Taxonomy" id="3040156"/>
    <lineage>
        <taxon>Eukaryota</taxon>
        <taxon>Fungi</taxon>
        <taxon>Dikarya</taxon>
        <taxon>Ascomycota</taxon>
        <taxon>Pezizomycotina</taxon>
        <taxon>Sordariomycetes</taxon>
        <taxon>Sordariomycetidae</taxon>
        <taxon>Sordariales</taxon>
        <taxon>Podosporaceae</taxon>
        <taxon>Podospora</taxon>
    </lineage>
</organism>
<accession>A0AAV9GN29</accession>
<dbReference type="PANTHER" id="PTHR38790">
    <property type="entry name" value="2EXR DOMAIN-CONTAINING PROTEIN-RELATED"/>
    <property type="match status" value="1"/>
</dbReference>
<evidence type="ECO:0000313" key="3">
    <source>
        <dbReference type="Proteomes" id="UP001321760"/>
    </source>
</evidence>
<dbReference type="EMBL" id="MU865933">
    <property type="protein sequence ID" value="KAK4450244.1"/>
    <property type="molecule type" value="Genomic_DNA"/>
</dbReference>
<gene>
    <name evidence="2" type="ORF">QBC34DRAFT_403131</name>
</gene>
<dbReference type="Proteomes" id="UP001321760">
    <property type="component" value="Unassembled WGS sequence"/>
</dbReference>
<name>A0AAV9GN29_9PEZI</name>
<comment type="caution">
    <text evidence="2">The sequence shown here is derived from an EMBL/GenBank/DDBJ whole genome shotgun (WGS) entry which is preliminary data.</text>
</comment>
<keyword evidence="3" id="KW-1185">Reference proteome</keyword>
<feature type="compositionally biased region" description="Polar residues" evidence="1">
    <location>
        <begin position="262"/>
        <end position="278"/>
    </location>
</feature>
<protein>
    <submittedName>
        <fullName evidence="2">Uncharacterized protein</fullName>
    </submittedName>
</protein>
<feature type="region of interest" description="Disordered" evidence="1">
    <location>
        <begin position="262"/>
        <end position="284"/>
    </location>
</feature>
<sequence>MAKRRPNRSVVQLEDEMGFQLHLVEGSSPTTSGENKLFSDLRPVSTLTDIQRAEKEHAEFIRKKKQSAKESTGTTITLPQGGTETMVYDGDSVRLEHGRGPGFYRFPVDIHYGFGLDLSFLFSESEAAHVLSMTKLSNPTTTSSRLASTLCFLDILPLEIRQSIYQFALPRGIWRMVDDEDFERNGFPRGVGDPSGFYYPLSKSLSVLRINKQIRREALPFAYRRTTFFLDNLDSAIRLLIAVGKVGRDNIETLHLVWESSSEPANNWDSSPTSNQGPEQLLGGLPSRTASTCIRLLKQCKRLRHMTLQFDSDLIQEMGPVAFKADLGIQGLCTLQGIRKLEIQEMGMASLDPDLGKWLKGQMEGQGIEDRQPDT</sequence>
<dbReference type="AlphaFoldDB" id="A0AAV9GN29"/>
<evidence type="ECO:0000313" key="2">
    <source>
        <dbReference type="EMBL" id="KAK4450244.1"/>
    </source>
</evidence>
<reference evidence="2" key="2">
    <citation type="submission" date="2023-05" db="EMBL/GenBank/DDBJ databases">
        <authorList>
            <consortium name="Lawrence Berkeley National Laboratory"/>
            <person name="Steindorff A."/>
            <person name="Hensen N."/>
            <person name="Bonometti L."/>
            <person name="Westerberg I."/>
            <person name="Brannstrom I.O."/>
            <person name="Guillou S."/>
            <person name="Cros-Aarteil S."/>
            <person name="Calhoun S."/>
            <person name="Haridas S."/>
            <person name="Kuo A."/>
            <person name="Mondo S."/>
            <person name="Pangilinan J."/>
            <person name="Riley R."/>
            <person name="Labutti K."/>
            <person name="Andreopoulos B."/>
            <person name="Lipzen A."/>
            <person name="Chen C."/>
            <person name="Yanf M."/>
            <person name="Daum C."/>
            <person name="Ng V."/>
            <person name="Clum A."/>
            <person name="Ohm R."/>
            <person name="Martin F."/>
            <person name="Silar P."/>
            <person name="Natvig D."/>
            <person name="Lalanne C."/>
            <person name="Gautier V."/>
            <person name="Ament-Velasquez S.L."/>
            <person name="Kruys A."/>
            <person name="Hutchinson M.I."/>
            <person name="Powell A.J."/>
            <person name="Barry K."/>
            <person name="Miller A.N."/>
            <person name="Grigoriev I.V."/>
            <person name="Debuchy R."/>
            <person name="Gladieux P."/>
            <person name="Thoren M.H."/>
            <person name="Johannesson H."/>
        </authorList>
    </citation>
    <scope>NUCLEOTIDE SEQUENCE</scope>
    <source>
        <strain evidence="2">PSN243</strain>
    </source>
</reference>
<proteinExistence type="predicted"/>
<reference evidence="2" key="1">
    <citation type="journal article" date="2023" name="Mol. Phylogenet. Evol.">
        <title>Genome-scale phylogeny and comparative genomics of the fungal order Sordariales.</title>
        <authorList>
            <person name="Hensen N."/>
            <person name="Bonometti L."/>
            <person name="Westerberg I."/>
            <person name="Brannstrom I.O."/>
            <person name="Guillou S."/>
            <person name="Cros-Aarteil S."/>
            <person name="Calhoun S."/>
            <person name="Haridas S."/>
            <person name="Kuo A."/>
            <person name="Mondo S."/>
            <person name="Pangilinan J."/>
            <person name="Riley R."/>
            <person name="LaButti K."/>
            <person name="Andreopoulos B."/>
            <person name="Lipzen A."/>
            <person name="Chen C."/>
            <person name="Yan M."/>
            <person name="Daum C."/>
            <person name="Ng V."/>
            <person name="Clum A."/>
            <person name="Steindorff A."/>
            <person name="Ohm R.A."/>
            <person name="Martin F."/>
            <person name="Silar P."/>
            <person name="Natvig D.O."/>
            <person name="Lalanne C."/>
            <person name="Gautier V."/>
            <person name="Ament-Velasquez S.L."/>
            <person name="Kruys A."/>
            <person name="Hutchinson M.I."/>
            <person name="Powell A.J."/>
            <person name="Barry K."/>
            <person name="Miller A.N."/>
            <person name="Grigoriev I.V."/>
            <person name="Debuchy R."/>
            <person name="Gladieux P."/>
            <person name="Hiltunen Thoren M."/>
            <person name="Johannesson H."/>
        </authorList>
    </citation>
    <scope>NUCLEOTIDE SEQUENCE</scope>
    <source>
        <strain evidence="2">PSN243</strain>
    </source>
</reference>
<evidence type="ECO:0000256" key="1">
    <source>
        <dbReference type="SAM" id="MobiDB-lite"/>
    </source>
</evidence>